<reference evidence="5 6" key="1">
    <citation type="submission" date="2018-06" db="EMBL/GenBank/DDBJ databases">
        <authorList>
            <consortium name="Pathogen Informatics"/>
            <person name="Doyle S."/>
        </authorList>
    </citation>
    <scope>NUCLEOTIDE SEQUENCE [LARGE SCALE GENOMIC DNA]</scope>
    <source>
        <strain evidence="5 6">NCTC11343</strain>
    </source>
</reference>
<name>A0A2X2LQX2_SPHMU</name>
<evidence type="ECO:0000313" key="6">
    <source>
        <dbReference type="Proteomes" id="UP000251241"/>
    </source>
</evidence>
<comment type="similarity">
    <text evidence="1 4">Belongs to the glycosyl hydrolase 26 family.</text>
</comment>
<evidence type="ECO:0000256" key="2">
    <source>
        <dbReference type="ARBA" id="ARBA00022801"/>
    </source>
</evidence>
<dbReference type="InterPro" id="IPR000805">
    <property type="entry name" value="Glyco_hydro_26"/>
</dbReference>
<gene>
    <name evidence="5" type="ORF">NCTC11343_03913</name>
</gene>
<dbReference type="Gene3D" id="3.20.20.80">
    <property type="entry name" value="Glycosidases"/>
    <property type="match status" value="1"/>
</dbReference>
<dbReference type="EC" id="3.2.1.78" evidence="5"/>
<proteinExistence type="inferred from homology"/>
<evidence type="ECO:0000256" key="4">
    <source>
        <dbReference type="PROSITE-ProRule" id="PRU01100"/>
    </source>
</evidence>
<dbReference type="PROSITE" id="PS51764">
    <property type="entry name" value="GH26"/>
    <property type="match status" value="1"/>
</dbReference>
<protein>
    <submittedName>
        <fullName evidence="5">Mannan endo-1,4-beta-mannosidase A and B</fullName>
        <ecNumber evidence="5">3.2.1.78</ecNumber>
    </submittedName>
</protein>
<evidence type="ECO:0000256" key="1">
    <source>
        <dbReference type="ARBA" id="ARBA00007754"/>
    </source>
</evidence>
<dbReference type="PANTHER" id="PTHR40079:SF4">
    <property type="entry name" value="GH26 DOMAIN-CONTAINING PROTEIN-RELATED"/>
    <property type="match status" value="1"/>
</dbReference>
<dbReference type="GeneID" id="97182301"/>
<dbReference type="GO" id="GO:0016985">
    <property type="term" value="F:mannan endo-1,4-beta-mannosidase activity"/>
    <property type="evidence" value="ECO:0007669"/>
    <property type="project" value="UniProtKB-EC"/>
</dbReference>
<dbReference type="InterPro" id="IPR017853">
    <property type="entry name" value="GH"/>
</dbReference>
<feature type="active site" description="Nucleophile" evidence="4">
    <location>
        <position position="299"/>
    </location>
</feature>
<dbReference type="AlphaFoldDB" id="A0A2X2LQX2"/>
<accession>A0A2X2LQX2</accession>
<dbReference type="InterPro" id="IPR022790">
    <property type="entry name" value="GH26_dom"/>
</dbReference>
<dbReference type="EMBL" id="UAUU01000011">
    <property type="protein sequence ID" value="SPZ91870.1"/>
    <property type="molecule type" value="Genomic_DNA"/>
</dbReference>
<dbReference type="Proteomes" id="UP000251241">
    <property type="component" value="Unassembled WGS sequence"/>
</dbReference>
<dbReference type="PRINTS" id="PR00739">
    <property type="entry name" value="GLHYDRLASE26"/>
</dbReference>
<organism evidence="5 6">
    <name type="scientific">Sphingobacterium multivorum</name>
    <dbReference type="NCBI Taxonomy" id="28454"/>
    <lineage>
        <taxon>Bacteria</taxon>
        <taxon>Pseudomonadati</taxon>
        <taxon>Bacteroidota</taxon>
        <taxon>Sphingobacteriia</taxon>
        <taxon>Sphingobacteriales</taxon>
        <taxon>Sphingobacteriaceae</taxon>
        <taxon>Sphingobacterium</taxon>
    </lineage>
</organism>
<keyword evidence="3 4" id="KW-0326">Glycosidase</keyword>
<evidence type="ECO:0000313" key="5">
    <source>
        <dbReference type="EMBL" id="SPZ91870.1"/>
    </source>
</evidence>
<dbReference type="PANTHER" id="PTHR40079">
    <property type="entry name" value="MANNAN ENDO-1,4-BETA-MANNOSIDASE E-RELATED"/>
    <property type="match status" value="1"/>
</dbReference>
<keyword evidence="2 4" id="KW-0378">Hydrolase</keyword>
<dbReference type="PROSITE" id="PS51257">
    <property type="entry name" value="PROKAR_LIPOPROTEIN"/>
    <property type="match status" value="1"/>
</dbReference>
<dbReference type="Pfam" id="PF02156">
    <property type="entry name" value="Glyco_hydro_26"/>
    <property type="match status" value="1"/>
</dbReference>
<feature type="active site" description="Proton donor" evidence="4">
    <location>
        <position position="201"/>
    </location>
</feature>
<dbReference type="RefSeq" id="WP_112375567.1">
    <property type="nucleotide sequence ID" value="NZ_CP069793.1"/>
</dbReference>
<evidence type="ECO:0000256" key="3">
    <source>
        <dbReference type="ARBA" id="ARBA00023295"/>
    </source>
</evidence>
<dbReference type="GO" id="GO:0006080">
    <property type="term" value="P:substituted mannan metabolic process"/>
    <property type="evidence" value="ECO:0007669"/>
    <property type="project" value="InterPro"/>
</dbReference>
<dbReference type="SUPFAM" id="SSF51445">
    <property type="entry name" value="(Trans)glycosidases"/>
    <property type="match status" value="1"/>
</dbReference>
<sequence>MEKNIFKSVALLCSSLIVITGIGCKTLSSQSLAANTQVNDSVSWSAKKEKQKIMDYLSQIKGKRIIGGIHNREPNSEPARWTNAINKLVGRYPKLWSGDFLFQQENIDHRSTMIDEAISQFHQGAIVNIMWHACNPVNGQPCSWDDGRGVLSHLTDSQWENLFIEGTLEHGKLVSIMEEIAVYLKRLKDNKVIALFRPFHEMNQGKFWWGGRPGEKGTARLYRYVHDFMVKKKELDNLIWVWNVQDFQTLDTDVELYNPGRSYWDIVSLDVYDDHTGFSNEKYDAIVRVAAGRPMAIGECQVLPSLEVLKDQPNWVFFMGWSELVFEKNSEAKIKALYGSDQVIMLGE</sequence>